<evidence type="ECO:0000256" key="3">
    <source>
        <dbReference type="ARBA" id="ARBA00013017"/>
    </source>
</evidence>
<dbReference type="NCBIfam" id="NF006960">
    <property type="entry name" value="PRK09437.1"/>
    <property type="match status" value="1"/>
</dbReference>
<dbReference type="InterPro" id="IPR024706">
    <property type="entry name" value="Peroxiredoxin_AhpC-typ"/>
</dbReference>
<dbReference type="GO" id="GO:0140824">
    <property type="term" value="F:thioredoxin-dependent peroxiredoxin activity"/>
    <property type="evidence" value="ECO:0007669"/>
    <property type="project" value="UniProtKB-EC"/>
</dbReference>
<reference evidence="14 15" key="1">
    <citation type="submission" date="2021-03" db="EMBL/GenBank/DDBJ databases">
        <title>Genomic Encyclopedia of Type Strains, Phase IV (KMG-IV): sequencing the most valuable type-strain genomes for metagenomic binning, comparative biology and taxonomic classification.</title>
        <authorList>
            <person name="Goeker M."/>
        </authorList>
    </citation>
    <scope>NUCLEOTIDE SEQUENCE [LARGE SCALE GENOMIC DNA]</scope>
    <source>
        <strain evidence="14 15">DSM 26806</strain>
    </source>
</reference>
<comment type="caution">
    <text evidence="14">The sequence shown here is derived from an EMBL/GenBank/DDBJ whole genome shotgun (WGS) entry which is preliminary data.</text>
</comment>
<evidence type="ECO:0000256" key="8">
    <source>
        <dbReference type="ARBA" id="ARBA00023284"/>
    </source>
</evidence>
<keyword evidence="8" id="KW-0676">Redox-active center</keyword>
<dbReference type="InterPro" id="IPR013766">
    <property type="entry name" value="Thioredoxin_domain"/>
</dbReference>
<evidence type="ECO:0000256" key="2">
    <source>
        <dbReference type="ARBA" id="ARBA00011245"/>
    </source>
</evidence>
<keyword evidence="6 14" id="KW-0560">Oxidoreductase</keyword>
<gene>
    <name evidence="14" type="ORF">J2Z69_002768</name>
</gene>
<evidence type="ECO:0000259" key="13">
    <source>
        <dbReference type="PROSITE" id="PS51352"/>
    </source>
</evidence>
<dbReference type="EC" id="1.11.1.24" evidence="3"/>
<sequence length="157" mass="17513">MNESTIQIGEKVPDFVLPATGGGQIKLSQYLGQKVVLYFYPKDMTPGCTQQACDFRDSAAHFTNKGAVLLGISADSVKSHDKFADKYTLPFPLLSDEDHHVSTQFGVWQTKKMYGKEFEGIVRSTFLIDEEGRLVQAWRKVKVAGHTAEVLKAVEEQ</sequence>
<organism evidence="14 15">
    <name type="scientific">Paenibacillus shirakamiensis</name>
    <dbReference type="NCBI Taxonomy" id="1265935"/>
    <lineage>
        <taxon>Bacteria</taxon>
        <taxon>Bacillati</taxon>
        <taxon>Bacillota</taxon>
        <taxon>Bacilli</taxon>
        <taxon>Bacillales</taxon>
        <taxon>Paenibacillaceae</taxon>
        <taxon>Paenibacillus</taxon>
    </lineage>
</organism>
<evidence type="ECO:0000256" key="1">
    <source>
        <dbReference type="ARBA" id="ARBA00003330"/>
    </source>
</evidence>
<evidence type="ECO:0000256" key="4">
    <source>
        <dbReference type="ARBA" id="ARBA00022559"/>
    </source>
</evidence>
<dbReference type="PANTHER" id="PTHR42801:SF4">
    <property type="entry name" value="AHPC_TSA FAMILY PROTEIN"/>
    <property type="match status" value="1"/>
</dbReference>
<dbReference type="InterPro" id="IPR036249">
    <property type="entry name" value="Thioredoxin-like_sf"/>
</dbReference>
<dbReference type="CDD" id="cd03017">
    <property type="entry name" value="PRX_BCP"/>
    <property type="match status" value="1"/>
</dbReference>
<keyword evidence="4 14" id="KW-0575">Peroxidase</keyword>
<evidence type="ECO:0000256" key="11">
    <source>
        <dbReference type="ARBA" id="ARBA00041373"/>
    </source>
</evidence>
<dbReference type="Gene3D" id="3.40.30.10">
    <property type="entry name" value="Glutaredoxin"/>
    <property type="match status" value="1"/>
</dbReference>
<evidence type="ECO:0000256" key="5">
    <source>
        <dbReference type="ARBA" id="ARBA00022862"/>
    </source>
</evidence>
<proteinExistence type="inferred from homology"/>
<protein>
    <recommendedName>
        <fullName evidence="3">thioredoxin-dependent peroxiredoxin</fullName>
        <ecNumber evidence="3">1.11.1.24</ecNumber>
    </recommendedName>
    <alternativeName>
        <fullName evidence="11">Bacterioferritin comigratory protein</fullName>
    </alternativeName>
    <alternativeName>
        <fullName evidence="9">Thioredoxin peroxidase</fullName>
    </alternativeName>
</protein>
<evidence type="ECO:0000313" key="14">
    <source>
        <dbReference type="EMBL" id="MBP2001723.1"/>
    </source>
</evidence>
<dbReference type="EMBL" id="JAGGLD010000004">
    <property type="protein sequence ID" value="MBP2001723.1"/>
    <property type="molecule type" value="Genomic_DNA"/>
</dbReference>
<keyword evidence="7" id="KW-1015">Disulfide bond</keyword>
<dbReference type="PROSITE" id="PS51352">
    <property type="entry name" value="THIOREDOXIN_2"/>
    <property type="match status" value="1"/>
</dbReference>
<keyword evidence="15" id="KW-1185">Reference proteome</keyword>
<dbReference type="RefSeq" id="WP_209863508.1">
    <property type="nucleotide sequence ID" value="NZ_JAGGLD010000004.1"/>
</dbReference>
<evidence type="ECO:0000313" key="15">
    <source>
        <dbReference type="Proteomes" id="UP001519288"/>
    </source>
</evidence>
<dbReference type="Proteomes" id="UP001519288">
    <property type="component" value="Unassembled WGS sequence"/>
</dbReference>
<dbReference type="InterPro" id="IPR050924">
    <property type="entry name" value="Peroxiredoxin_BCP/PrxQ"/>
</dbReference>
<dbReference type="InterPro" id="IPR000866">
    <property type="entry name" value="AhpC/TSA"/>
</dbReference>
<comment type="similarity">
    <text evidence="10">Belongs to the peroxiredoxin family. BCP/PrxQ subfamily.</text>
</comment>
<name>A0ABS4JJ60_9BACL</name>
<accession>A0ABS4JJ60</accession>
<dbReference type="PANTHER" id="PTHR42801">
    <property type="entry name" value="THIOREDOXIN-DEPENDENT PEROXIDE REDUCTASE"/>
    <property type="match status" value="1"/>
</dbReference>
<evidence type="ECO:0000256" key="7">
    <source>
        <dbReference type="ARBA" id="ARBA00023157"/>
    </source>
</evidence>
<feature type="domain" description="Thioredoxin" evidence="13">
    <location>
        <begin position="6"/>
        <end position="157"/>
    </location>
</feature>
<evidence type="ECO:0000256" key="9">
    <source>
        <dbReference type="ARBA" id="ARBA00032824"/>
    </source>
</evidence>
<dbReference type="SUPFAM" id="SSF52833">
    <property type="entry name" value="Thioredoxin-like"/>
    <property type="match status" value="1"/>
</dbReference>
<comment type="subunit">
    <text evidence="2">Monomer.</text>
</comment>
<evidence type="ECO:0000256" key="12">
    <source>
        <dbReference type="ARBA" id="ARBA00049091"/>
    </source>
</evidence>
<evidence type="ECO:0000256" key="6">
    <source>
        <dbReference type="ARBA" id="ARBA00023002"/>
    </source>
</evidence>
<comment type="catalytic activity">
    <reaction evidence="12">
        <text>a hydroperoxide + [thioredoxin]-dithiol = an alcohol + [thioredoxin]-disulfide + H2O</text>
        <dbReference type="Rhea" id="RHEA:62620"/>
        <dbReference type="Rhea" id="RHEA-COMP:10698"/>
        <dbReference type="Rhea" id="RHEA-COMP:10700"/>
        <dbReference type="ChEBI" id="CHEBI:15377"/>
        <dbReference type="ChEBI" id="CHEBI:29950"/>
        <dbReference type="ChEBI" id="CHEBI:30879"/>
        <dbReference type="ChEBI" id="CHEBI:35924"/>
        <dbReference type="ChEBI" id="CHEBI:50058"/>
        <dbReference type="EC" id="1.11.1.24"/>
    </reaction>
</comment>
<keyword evidence="5" id="KW-0049">Antioxidant</keyword>
<dbReference type="Pfam" id="PF00578">
    <property type="entry name" value="AhpC-TSA"/>
    <property type="match status" value="1"/>
</dbReference>
<evidence type="ECO:0000256" key="10">
    <source>
        <dbReference type="ARBA" id="ARBA00038489"/>
    </source>
</evidence>
<comment type="function">
    <text evidence="1">Thiol-specific peroxidase that catalyzes the reduction of hydrogen peroxide and organic hydroperoxides to water and alcohols, respectively. Plays a role in cell protection against oxidative stress by detoxifying peroxides and as sensor of hydrogen peroxide-mediated signaling events.</text>
</comment>
<dbReference type="PIRSF" id="PIRSF000239">
    <property type="entry name" value="AHPC"/>
    <property type="match status" value="1"/>
</dbReference>